<dbReference type="RefSeq" id="WP_350244218.1">
    <property type="nucleotide sequence ID" value="NZ_CP158299.1"/>
</dbReference>
<name>A0AAU7UCF4_9DEIO</name>
<dbReference type="AlphaFoldDB" id="A0AAU7UCF4"/>
<sequence>MRRSWWLAVLLGGSGLASALPVQGPLAGTRAQPWGTAPLAFVQDPVPLPLSPGGIALAEAYAGVRRQLAAAKTDQGRFDAALRALEKWDGDVRRQGYTSLFRDERAAAWALAAAGLTNAAQTLARRCVEDHELTVLDDLYKYAYWALKDPQFNGYFKKETQARIRAEAEACGTFELRMTSSLGVTYPADEYNLTDDDASAEVHAAVTFTLPVLPEQTPAPWGAAPVDYGFYRTAFGEGCARSVAFDLSDLQLIRFERPELMALTKQGARLDWDLTIDTGEPTEHVEAECADGSHGTSWMSFWAGLFAFFHKDEQSAGPLAGEHRFTLSTWQPGENGAFLQAKYRRSGAYPSAAIGHAEEDTTFSVVHTPRPLPSASGS</sequence>
<protein>
    <submittedName>
        <fullName evidence="2">Uncharacterized protein</fullName>
    </submittedName>
</protein>
<dbReference type="EMBL" id="CP158299">
    <property type="protein sequence ID" value="XBV86164.1"/>
    <property type="molecule type" value="Genomic_DNA"/>
</dbReference>
<proteinExistence type="predicted"/>
<keyword evidence="1" id="KW-0732">Signal</keyword>
<feature type="chain" id="PRO_5043549108" evidence="1">
    <location>
        <begin position="20"/>
        <end position="378"/>
    </location>
</feature>
<evidence type="ECO:0000313" key="2">
    <source>
        <dbReference type="EMBL" id="XBV86164.1"/>
    </source>
</evidence>
<accession>A0AAU7UCF4</accession>
<gene>
    <name evidence="2" type="ORF">ABOD76_07630</name>
</gene>
<reference evidence="2" key="1">
    <citation type="submission" date="2024-06" db="EMBL/GenBank/DDBJ databases">
        <title>Draft Genome Sequence of Deinococcus sonorensis Type Strain KR-87, a Biofilm Producing Representative of the Genus Deinococcus.</title>
        <authorList>
            <person name="Boren L.S."/>
            <person name="Grosso R.A."/>
            <person name="Hugenberg-Cox A.N."/>
            <person name="Hill J.T.E."/>
            <person name="Albert C.M."/>
            <person name="Tuohy J.M."/>
        </authorList>
    </citation>
    <scope>NUCLEOTIDE SEQUENCE</scope>
    <source>
        <strain evidence="2">KR-87</strain>
    </source>
</reference>
<organism evidence="2">
    <name type="scientific">Deinococcus sonorensis KR-87</name>
    <dbReference type="NCBI Taxonomy" id="694439"/>
    <lineage>
        <taxon>Bacteria</taxon>
        <taxon>Thermotogati</taxon>
        <taxon>Deinococcota</taxon>
        <taxon>Deinococci</taxon>
        <taxon>Deinococcales</taxon>
        <taxon>Deinococcaceae</taxon>
        <taxon>Deinococcus</taxon>
    </lineage>
</organism>
<evidence type="ECO:0000256" key="1">
    <source>
        <dbReference type="SAM" id="SignalP"/>
    </source>
</evidence>
<dbReference type="KEGG" id="dsc:ABOD76_07630"/>
<feature type="signal peptide" evidence="1">
    <location>
        <begin position="1"/>
        <end position="19"/>
    </location>
</feature>